<comment type="caution">
    <text evidence="10">The sequence shown here is derived from an EMBL/GenBank/DDBJ whole genome shotgun (WGS) entry which is preliminary data.</text>
</comment>
<comment type="subcellular location">
    <subcellularLocation>
        <location evidence="1">Nucleus</location>
    </subcellularLocation>
</comment>
<reference evidence="10 11" key="1">
    <citation type="submission" date="2024-11" db="EMBL/GenBank/DDBJ databases">
        <title>Chromosome-level genome assembly of the freshwater bivalve Anodonta woodiana.</title>
        <authorList>
            <person name="Chen X."/>
        </authorList>
    </citation>
    <scope>NUCLEOTIDE SEQUENCE [LARGE SCALE GENOMIC DNA]</scope>
    <source>
        <strain evidence="10">MN2024</strain>
        <tissue evidence="10">Gills</tissue>
    </source>
</reference>
<dbReference type="FunFam" id="3.30.160.60:FF:000021">
    <property type="entry name" value="Basic krueppel-like factor 3"/>
    <property type="match status" value="1"/>
</dbReference>
<keyword evidence="2" id="KW-0479">Metal-binding</keyword>
<dbReference type="FunFam" id="3.30.160.60:FF:000018">
    <property type="entry name" value="Krueppel-like factor 15"/>
    <property type="match status" value="1"/>
</dbReference>
<dbReference type="FunFam" id="3.30.160.60:FF:000624">
    <property type="entry name" value="zinc finger protein 697"/>
    <property type="match status" value="1"/>
</dbReference>
<dbReference type="PROSITE" id="PS00028">
    <property type="entry name" value="ZINC_FINGER_C2H2_1"/>
    <property type="match status" value="3"/>
</dbReference>
<dbReference type="InterPro" id="IPR036236">
    <property type="entry name" value="Znf_C2H2_sf"/>
</dbReference>
<evidence type="ECO:0000259" key="9">
    <source>
        <dbReference type="PROSITE" id="PS50157"/>
    </source>
</evidence>
<keyword evidence="5" id="KW-0862">Zinc</keyword>
<dbReference type="PANTHER" id="PTHR23235:SF166">
    <property type="entry name" value="DENDRITIC ARBOR REDUCTION PROTEIN 1"/>
    <property type="match status" value="1"/>
</dbReference>
<evidence type="ECO:0000256" key="4">
    <source>
        <dbReference type="ARBA" id="ARBA00022771"/>
    </source>
</evidence>
<evidence type="ECO:0000256" key="5">
    <source>
        <dbReference type="ARBA" id="ARBA00022833"/>
    </source>
</evidence>
<dbReference type="PROSITE" id="PS50157">
    <property type="entry name" value="ZINC_FINGER_C2H2_2"/>
    <property type="match status" value="3"/>
</dbReference>
<feature type="domain" description="C2H2-type" evidence="9">
    <location>
        <begin position="494"/>
        <end position="521"/>
    </location>
</feature>
<dbReference type="Pfam" id="PF00096">
    <property type="entry name" value="zf-C2H2"/>
    <property type="match status" value="3"/>
</dbReference>
<evidence type="ECO:0000256" key="6">
    <source>
        <dbReference type="ARBA" id="ARBA00023242"/>
    </source>
</evidence>
<evidence type="ECO:0000256" key="3">
    <source>
        <dbReference type="ARBA" id="ARBA00022737"/>
    </source>
</evidence>
<evidence type="ECO:0000256" key="1">
    <source>
        <dbReference type="ARBA" id="ARBA00004123"/>
    </source>
</evidence>
<keyword evidence="3" id="KW-0677">Repeat</keyword>
<feature type="domain" description="C2H2-type" evidence="9">
    <location>
        <begin position="464"/>
        <end position="493"/>
    </location>
</feature>
<dbReference type="Proteomes" id="UP001634394">
    <property type="component" value="Unassembled WGS sequence"/>
</dbReference>
<dbReference type="EMBL" id="JBJQND010000004">
    <property type="protein sequence ID" value="KAL3879785.1"/>
    <property type="molecule type" value="Genomic_DNA"/>
</dbReference>
<keyword evidence="6" id="KW-0539">Nucleus</keyword>
<dbReference type="SMART" id="SM00355">
    <property type="entry name" value="ZnF_C2H2"/>
    <property type="match status" value="3"/>
</dbReference>
<evidence type="ECO:0000256" key="2">
    <source>
        <dbReference type="ARBA" id="ARBA00022723"/>
    </source>
</evidence>
<dbReference type="InterPro" id="IPR013087">
    <property type="entry name" value="Znf_C2H2_type"/>
</dbReference>
<keyword evidence="4 7" id="KW-0863">Zinc-finger</keyword>
<dbReference type="GO" id="GO:0005634">
    <property type="term" value="C:nucleus"/>
    <property type="evidence" value="ECO:0007669"/>
    <property type="project" value="UniProtKB-SubCell"/>
</dbReference>
<evidence type="ECO:0000313" key="11">
    <source>
        <dbReference type="Proteomes" id="UP001634394"/>
    </source>
</evidence>
<organism evidence="10 11">
    <name type="scientific">Sinanodonta woodiana</name>
    <name type="common">Chinese pond mussel</name>
    <name type="synonym">Anodonta woodiana</name>
    <dbReference type="NCBI Taxonomy" id="1069815"/>
    <lineage>
        <taxon>Eukaryota</taxon>
        <taxon>Metazoa</taxon>
        <taxon>Spiralia</taxon>
        <taxon>Lophotrochozoa</taxon>
        <taxon>Mollusca</taxon>
        <taxon>Bivalvia</taxon>
        <taxon>Autobranchia</taxon>
        <taxon>Heteroconchia</taxon>
        <taxon>Palaeoheterodonta</taxon>
        <taxon>Unionida</taxon>
        <taxon>Unionoidea</taxon>
        <taxon>Unionidae</taxon>
        <taxon>Unioninae</taxon>
        <taxon>Sinanodonta</taxon>
    </lineage>
</organism>
<keyword evidence="11" id="KW-1185">Reference proteome</keyword>
<evidence type="ECO:0000256" key="8">
    <source>
        <dbReference type="SAM" id="MobiDB-lite"/>
    </source>
</evidence>
<protein>
    <recommendedName>
        <fullName evidence="9">C2H2-type domain-containing protein</fullName>
    </recommendedName>
</protein>
<sequence length="521" mass="58443">MADASCYVPMESEVFDDQIVPDTDDCFLPPTEAPNLPTFAAPWNVKELDKLFYLDSNEGSKSRRESAAFVDEFFDDTKSTLELQTAKQMIAAGFRNHDLSLFKTGLLNATKQQILLRAVGGGNRRESVSIVEEVLTEGSEAGKESSIEKAKQGLLSSKLDNGFDLDGTVVAYDQLPISKNDDVFLRAQSQKVSDSLWEDIRASMDIIDEEKSEKNDIDENDRTRFNLESTVKQENEDEKSSCQFQGFGRNSKVDSNVIVKMEHQPSSCMMDKTDMNSDQSCRPKTLSIPVPQFTRNLTTTASVVNYVTQYSSGGVVKSHIPASTQHYTSASTPPHTVPVLLPTPPNSQPGSPSQELHLRRTPPPPYPGPGHANVPQRMCVPGTGLIPLSRVLTVPTVQQSSSNHSKRLPLTHPGCSTIKYNRKNNPDLEKRRIHFCEFPGCRKAYTKSSHLKAHQRIHTGEKPYKCHFQSCQWRFARSDELTRHIRKHTGAKPFKCKVCERCFARSDHLALHMKRHEPKNK</sequence>
<proteinExistence type="predicted"/>
<dbReference type="SUPFAM" id="SSF57667">
    <property type="entry name" value="beta-beta-alpha zinc fingers"/>
    <property type="match status" value="2"/>
</dbReference>
<feature type="region of interest" description="Disordered" evidence="8">
    <location>
        <begin position="326"/>
        <end position="372"/>
    </location>
</feature>
<dbReference type="Gene3D" id="3.30.160.60">
    <property type="entry name" value="Classic Zinc Finger"/>
    <property type="match status" value="3"/>
</dbReference>
<dbReference type="AlphaFoldDB" id="A0ABD3X0Q5"/>
<evidence type="ECO:0000256" key="7">
    <source>
        <dbReference type="PROSITE-ProRule" id="PRU00042"/>
    </source>
</evidence>
<evidence type="ECO:0000313" key="10">
    <source>
        <dbReference type="EMBL" id="KAL3879785.1"/>
    </source>
</evidence>
<accession>A0ABD3X0Q5</accession>
<dbReference type="GO" id="GO:0008270">
    <property type="term" value="F:zinc ion binding"/>
    <property type="evidence" value="ECO:0007669"/>
    <property type="project" value="UniProtKB-KW"/>
</dbReference>
<dbReference type="PANTHER" id="PTHR23235">
    <property type="entry name" value="KRUEPPEL-LIKE TRANSCRIPTION FACTOR"/>
    <property type="match status" value="1"/>
</dbReference>
<name>A0ABD3X0Q5_SINWO</name>
<gene>
    <name evidence="10" type="ORF">ACJMK2_032069</name>
</gene>
<feature type="domain" description="C2H2-type" evidence="9">
    <location>
        <begin position="434"/>
        <end position="463"/>
    </location>
</feature>